<gene>
    <name evidence="5" type="ORF">CKY28_07615</name>
</gene>
<dbReference type="EMBL" id="NSLI01000003">
    <property type="protein sequence ID" value="PAX07520.1"/>
    <property type="molecule type" value="Genomic_DNA"/>
</dbReference>
<dbReference type="PANTHER" id="PTHR10434:SF11">
    <property type="entry name" value="1-ACYL-SN-GLYCEROL-3-PHOSPHATE ACYLTRANSFERASE"/>
    <property type="match status" value="1"/>
</dbReference>
<evidence type="ECO:0000259" key="4">
    <source>
        <dbReference type="SMART" id="SM00563"/>
    </source>
</evidence>
<keyword evidence="3 5" id="KW-0012">Acyltransferase</keyword>
<protein>
    <submittedName>
        <fullName evidence="5">1-acyl-sn-glycerol-3-phosphate acyltransferase</fullName>
    </submittedName>
</protein>
<evidence type="ECO:0000313" key="5">
    <source>
        <dbReference type="EMBL" id="PAX07520.1"/>
    </source>
</evidence>
<evidence type="ECO:0000256" key="3">
    <source>
        <dbReference type="ARBA" id="ARBA00023315"/>
    </source>
</evidence>
<evidence type="ECO:0000256" key="1">
    <source>
        <dbReference type="ARBA" id="ARBA00005189"/>
    </source>
</evidence>
<comment type="caution">
    <text evidence="5">The sequence shown here is derived from an EMBL/GenBank/DDBJ whole genome shotgun (WGS) entry which is preliminary data.</text>
</comment>
<name>A0A2A2SEA6_9SPHN</name>
<keyword evidence="2 5" id="KW-0808">Transferase</keyword>
<dbReference type="GO" id="GO:0006654">
    <property type="term" value="P:phosphatidic acid biosynthetic process"/>
    <property type="evidence" value="ECO:0007669"/>
    <property type="project" value="TreeGrafter"/>
</dbReference>
<accession>A0A2A2SEA6</accession>
<dbReference type="OrthoDB" id="5290997at2"/>
<evidence type="ECO:0000313" key="6">
    <source>
        <dbReference type="Proteomes" id="UP000218151"/>
    </source>
</evidence>
<dbReference type="GO" id="GO:0003841">
    <property type="term" value="F:1-acylglycerol-3-phosphate O-acyltransferase activity"/>
    <property type="evidence" value="ECO:0007669"/>
    <property type="project" value="TreeGrafter"/>
</dbReference>
<dbReference type="InterPro" id="IPR002123">
    <property type="entry name" value="Plipid/glycerol_acylTrfase"/>
</dbReference>
<dbReference type="PANTHER" id="PTHR10434">
    <property type="entry name" value="1-ACYL-SN-GLYCEROL-3-PHOSPHATE ACYLTRANSFERASE"/>
    <property type="match status" value="1"/>
</dbReference>
<dbReference type="CDD" id="cd07989">
    <property type="entry name" value="LPLAT_AGPAT-like"/>
    <property type="match status" value="1"/>
</dbReference>
<dbReference type="Pfam" id="PF01553">
    <property type="entry name" value="Acyltransferase"/>
    <property type="match status" value="1"/>
</dbReference>
<comment type="pathway">
    <text evidence="1">Lipid metabolism.</text>
</comment>
<keyword evidence="6" id="KW-1185">Reference proteome</keyword>
<dbReference type="Proteomes" id="UP000218151">
    <property type="component" value="Unassembled WGS sequence"/>
</dbReference>
<dbReference type="SMART" id="SM00563">
    <property type="entry name" value="PlsC"/>
    <property type="match status" value="1"/>
</dbReference>
<reference evidence="6" key="1">
    <citation type="submission" date="2017-09" db="EMBL/GenBank/DDBJ databases">
        <authorList>
            <person name="Feng G."/>
            <person name="Zhu H."/>
        </authorList>
    </citation>
    <scope>NUCLEOTIDE SEQUENCE [LARGE SCALE GENOMIC DNA]</scope>
    <source>
        <strain evidence="6">1PNM-20</strain>
    </source>
</reference>
<organism evidence="5 6">
    <name type="scientific">Sphingomonas lenta</name>
    <dbReference type="NCBI Taxonomy" id="1141887"/>
    <lineage>
        <taxon>Bacteria</taxon>
        <taxon>Pseudomonadati</taxon>
        <taxon>Pseudomonadota</taxon>
        <taxon>Alphaproteobacteria</taxon>
        <taxon>Sphingomonadales</taxon>
        <taxon>Sphingomonadaceae</taxon>
        <taxon>Sphingomonas</taxon>
    </lineage>
</organism>
<dbReference type="RefSeq" id="WP_095997763.1">
    <property type="nucleotide sequence ID" value="NZ_NSLI01000003.1"/>
</dbReference>
<dbReference type="AlphaFoldDB" id="A0A2A2SEA6"/>
<proteinExistence type="predicted"/>
<evidence type="ECO:0000256" key="2">
    <source>
        <dbReference type="ARBA" id="ARBA00022679"/>
    </source>
</evidence>
<dbReference type="SUPFAM" id="SSF69593">
    <property type="entry name" value="Glycerol-3-phosphate (1)-acyltransferase"/>
    <property type="match status" value="1"/>
</dbReference>
<sequence length="233" mass="26162">MKRLRTLLFQLVFYAGSVPIVMSVPITALFGRRPMIEHAKVWFRWHRWTTRLILGVRVRVEGSWPDYPVLFAAKHQAMYETVELTLILGGPAIILKQELTRIPFWGYATKVYGRIAVDREASAKMLRRMMTEGAALKEEGRSLLLFPEGTRVKPGEMPPLKSGFAGLYKALKLPVVPVACDSGLVWPRRGPKRPGVITFRFGEVVPPGLPREEAEARVHAAINALEQPARPAA</sequence>
<feature type="domain" description="Phospholipid/glycerol acyltransferase" evidence="4">
    <location>
        <begin position="69"/>
        <end position="183"/>
    </location>
</feature>